<keyword evidence="2" id="KW-0479">Metal-binding</keyword>
<keyword evidence="3" id="KW-0547">Nucleotide-binding</keyword>
<dbReference type="Gene3D" id="3.40.50.300">
    <property type="entry name" value="P-loop containing nucleotide triphosphate hydrolases"/>
    <property type="match status" value="1"/>
</dbReference>
<evidence type="ECO:0000256" key="1">
    <source>
        <dbReference type="ARBA" id="ARBA00001947"/>
    </source>
</evidence>
<reference evidence="8" key="1">
    <citation type="submission" date="2018-11" db="EMBL/GenBank/DDBJ databases">
        <authorList>
            <consortium name="Pathogen Informatics"/>
        </authorList>
    </citation>
    <scope>NUCLEOTIDE SEQUENCE</scope>
</reference>
<comment type="cofactor">
    <cofactor evidence="1">
        <name>Zn(2+)</name>
        <dbReference type="ChEBI" id="CHEBI:29105"/>
    </cofactor>
</comment>
<name>A0A3S5CUY1_9PLAT</name>
<dbReference type="PANTHER" id="PTHR43655:SF2">
    <property type="entry name" value="AFG3 LIKE MATRIX AAA PEPTIDASE SUBUNIT 2, ISOFORM A"/>
    <property type="match status" value="1"/>
</dbReference>
<accession>A0A3S5CUY1</accession>
<dbReference type="InterPro" id="IPR027417">
    <property type="entry name" value="P-loop_NTPase"/>
</dbReference>
<keyword evidence="9" id="KW-1185">Reference proteome</keyword>
<gene>
    <name evidence="8" type="ORF">PXEA_LOCUS33415</name>
</gene>
<keyword evidence="5" id="KW-0067">ATP-binding</keyword>
<dbReference type="GO" id="GO:0046872">
    <property type="term" value="F:metal ion binding"/>
    <property type="evidence" value="ECO:0007669"/>
    <property type="project" value="UniProtKB-KW"/>
</dbReference>
<evidence type="ECO:0000256" key="5">
    <source>
        <dbReference type="ARBA" id="ARBA00022840"/>
    </source>
</evidence>
<sequence>MAGSQFVEMIGGVGAQRVRRLFRAARENAPSIIFIDEIDSIGKARHSRAM</sequence>
<proteinExistence type="predicted"/>
<dbReference type="GO" id="GO:0005524">
    <property type="term" value="F:ATP binding"/>
    <property type="evidence" value="ECO:0007669"/>
    <property type="project" value="UniProtKB-KW"/>
</dbReference>
<evidence type="ECO:0000313" key="9">
    <source>
        <dbReference type="Proteomes" id="UP000784294"/>
    </source>
</evidence>
<dbReference type="InterPro" id="IPR003959">
    <property type="entry name" value="ATPase_AAA_core"/>
</dbReference>
<evidence type="ECO:0000259" key="7">
    <source>
        <dbReference type="Pfam" id="PF00004"/>
    </source>
</evidence>
<dbReference type="OrthoDB" id="1413014at2759"/>
<organism evidence="8 9">
    <name type="scientific">Protopolystoma xenopodis</name>
    <dbReference type="NCBI Taxonomy" id="117903"/>
    <lineage>
        <taxon>Eukaryota</taxon>
        <taxon>Metazoa</taxon>
        <taxon>Spiralia</taxon>
        <taxon>Lophotrochozoa</taxon>
        <taxon>Platyhelminthes</taxon>
        <taxon>Monogenea</taxon>
        <taxon>Polyopisthocotylea</taxon>
        <taxon>Polystomatidea</taxon>
        <taxon>Polystomatidae</taxon>
        <taxon>Protopolystoma</taxon>
    </lineage>
</organism>
<dbReference type="AlphaFoldDB" id="A0A3S5CUY1"/>
<dbReference type="Pfam" id="PF00004">
    <property type="entry name" value="AAA"/>
    <property type="match status" value="1"/>
</dbReference>
<keyword evidence="4" id="KW-0862">Zinc</keyword>
<keyword evidence="6" id="KW-0378">Hydrolase</keyword>
<evidence type="ECO:0000256" key="3">
    <source>
        <dbReference type="ARBA" id="ARBA00022741"/>
    </source>
</evidence>
<comment type="caution">
    <text evidence="8">The sequence shown here is derived from an EMBL/GenBank/DDBJ whole genome shotgun (WGS) entry which is preliminary data.</text>
</comment>
<feature type="domain" description="ATPase AAA-type core" evidence="7">
    <location>
        <begin position="2"/>
        <end position="46"/>
    </location>
</feature>
<dbReference type="GO" id="GO:0034982">
    <property type="term" value="P:mitochondrial protein processing"/>
    <property type="evidence" value="ECO:0007669"/>
    <property type="project" value="TreeGrafter"/>
</dbReference>
<evidence type="ECO:0000256" key="6">
    <source>
        <dbReference type="ARBA" id="ARBA00023049"/>
    </source>
</evidence>
<dbReference type="SUPFAM" id="SSF52540">
    <property type="entry name" value="P-loop containing nucleoside triphosphate hydrolases"/>
    <property type="match status" value="1"/>
</dbReference>
<evidence type="ECO:0000256" key="2">
    <source>
        <dbReference type="ARBA" id="ARBA00022723"/>
    </source>
</evidence>
<dbReference type="PANTHER" id="PTHR43655">
    <property type="entry name" value="ATP-DEPENDENT PROTEASE"/>
    <property type="match status" value="1"/>
</dbReference>
<dbReference type="GO" id="GO:0005745">
    <property type="term" value="C:m-AAA complex"/>
    <property type="evidence" value="ECO:0007669"/>
    <property type="project" value="TreeGrafter"/>
</dbReference>
<evidence type="ECO:0000256" key="4">
    <source>
        <dbReference type="ARBA" id="ARBA00022833"/>
    </source>
</evidence>
<dbReference type="EMBL" id="CAAALY010263186">
    <property type="protein sequence ID" value="VEL39975.1"/>
    <property type="molecule type" value="Genomic_DNA"/>
</dbReference>
<keyword evidence="6" id="KW-0482">Metalloprotease</keyword>
<dbReference type="InterPro" id="IPR050928">
    <property type="entry name" value="ATP-dep_Zn_Metalloprotease"/>
</dbReference>
<dbReference type="GO" id="GO:0016887">
    <property type="term" value="F:ATP hydrolysis activity"/>
    <property type="evidence" value="ECO:0007669"/>
    <property type="project" value="InterPro"/>
</dbReference>
<evidence type="ECO:0000313" key="8">
    <source>
        <dbReference type="EMBL" id="VEL39975.1"/>
    </source>
</evidence>
<dbReference type="Proteomes" id="UP000784294">
    <property type="component" value="Unassembled WGS sequence"/>
</dbReference>
<dbReference type="GO" id="GO:0008237">
    <property type="term" value="F:metallopeptidase activity"/>
    <property type="evidence" value="ECO:0007669"/>
    <property type="project" value="UniProtKB-KW"/>
</dbReference>
<protein>
    <recommendedName>
        <fullName evidence="7">ATPase AAA-type core domain-containing protein</fullName>
    </recommendedName>
</protein>
<keyword evidence="6" id="KW-0645">Protease</keyword>